<accession>A0A437L0E6</accession>
<protein>
    <recommendedName>
        <fullName evidence="2">hydroxymethylpyrimidine kinase</fullName>
        <ecNumber evidence="2">2.7.1.49</ecNumber>
    </recommendedName>
</protein>
<organism evidence="4 5">
    <name type="scientific">Flavobacterium sufflavum</name>
    <dbReference type="NCBI Taxonomy" id="1921138"/>
    <lineage>
        <taxon>Bacteria</taxon>
        <taxon>Pseudomonadati</taxon>
        <taxon>Bacteroidota</taxon>
        <taxon>Flavobacteriia</taxon>
        <taxon>Flavobacteriales</taxon>
        <taxon>Flavobacteriaceae</taxon>
        <taxon>Flavobacterium</taxon>
    </lineage>
</organism>
<evidence type="ECO:0000313" key="5">
    <source>
        <dbReference type="Proteomes" id="UP000285211"/>
    </source>
</evidence>
<dbReference type="InterPro" id="IPR029056">
    <property type="entry name" value="Ribokinase-like"/>
</dbReference>
<dbReference type="GO" id="GO:0008972">
    <property type="term" value="F:phosphomethylpyrimidine kinase activity"/>
    <property type="evidence" value="ECO:0007669"/>
    <property type="project" value="InterPro"/>
</dbReference>
<dbReference type="PANTHER" id="PTHR20858">
    <property type="entry name" value="PHOSPHOMETHYLPYRIMIDINE KINASE"/>
    <property type="match status" value="1"/>
</dbReference>
<comment type="pathway">
    <text evidence="1">Cofactor biosynthesis; thiamine diphosphate biosynthesis.</text>
</comment>
<proteinExistence type="predicted"/>
<dbReference type="RefSeq" id="WP_128193665.1">
    <property type="nucleotide sequence ID" value="NZ_SACJ01000002.1"/>
</dbReference>
<feature type="domain" description="Pyridoxamine kinase/Phosphomethylpyrimidine kinase" evidence="3">
    <location>
        <begin position="15"/>
        <end position="249"/>
    </location>
</feature>
<gene>
    <name evidence="4" type="ORF">EOD40_04285</name>
</gene>
<dbReference type="GO" id="GO:0009228">
    <property type="term" value="P:thiamine biosynthetic process"/>
    <property type="evidence" value="ECO:0007669"/>
    <property type="project" value="InterPro"/>
</dbReference>
<evidence type="ECO:0000313" key="4">
    <source>
        <dbReference type="EMBL" id="RVT78461.1"/>
    </source>
</evidence>
<dbReference type="InterPro" id="IPR004399">
    <property type="entry name" value="HMP/HMP-P_kinase_dom"/>
</dbReference>
<dbReference type="GO" id="GO:0008902">
    <property type="term" value="F:hydroxymethylpyrimidine kinase activity"/>
    <property type="evidence" value="ECO:0007669"/>
    <property type="project" value="UniProtKB-EC"/>
</dbReference>
<dbReference type="OrthoDB" id="9810880at2"/>
<dbReference type="GO" id="GO:0005829">
    <property type="term" value="C:cytosol"/>
    <property type="evidence" value="ECO:0007669"/>
    <property type="project" value="TreeGrafter"/>
</dbReference>
<evidence type="ECO:0000256" key="1">
    <source>
        <dbReference type="ARBA" id="ARBA00004948"/>
    </source>
</evidence>
<keyword evidence="4" id="KW-0808">Transferase</keyword>
<dbReference type="EC" id="2.7.1.49" evidence="2"/>
<sequence>MSTNRPFVLSIAGFDPSAGAGVLADVKTFEQHQVYGFAINTANTIQTENEFVAIQWTELDFVLQSIETLFDSYEIKVVKIGIIPSLDYLKSIVFLIKRLSPKTKIVWDTVLKSTTEFDFLTIENQNDFISILEKIELITPNYNEVLKLIPTENKLEVSIEILSKYCAVLLKGGHHPTEVGTDYLHTPNQSFRFSPKNTEIYQKHGSGCVLSAAITANLALGQELLTACKNGKNYTENFLLSNSSQLGHHYV</sequence>
<dbReference type="EMBL" id="SACJ01000002">
    <property type="protein sequence ID" value="RVT78461.1"/>
    <property type="molecule type" value="Genomic_DNA"/>
</dbReference>
<keyword evidence="4" id="KW-0418">Kinase</keyword>
<dbReference type="SUPFAM" id="SSF53613">
    <property type="entry name" value="Ribokinase-like"/>
    <property type="match status" value="1"/>
</dbReference>
<comment type="caution">
    <text evidence="4">The sequence shown here is derived from an EMBL/GenBank/DDBJ whole genome shotgun (WGS) entry which is preliminary data.</text>
</comment>
<keyword evidence="5" id="KW-1185">Reference proteome</keyword>
<dbReference type="AlphaFoldDB" id="A0A437L0E6"/>
<dbReference type="CDD" id="cd01169">
    <property type="entry name" value="HMPP_kinase"/>
    <property type="match status" value="1"/>
</dbReference>
<reference evidence="4 5" key="1">
    <citation type="submission" date="2019-01" db="EMBL/GenBank/DDBJ databases">
        <authorList>
            <person name="Chen W.-M."/>
        </authorList>
    </citation>
    <scope>NUCLEOTIDE SEQUENCE [LARGE SCALE GENOMIC DNA]</scope>
    <source>
        <strain evidence="4 5">BBQ-12</strain>
    </source>
</reference>
<dbReference type="Pfam" id="PF08543">
    <property type="entry name" value="Phos_pyr_kin"/>
    <property type="match status" value="1"/>
</dbReference>
<dbReference type="Proteomes" id="UP000285211">
    <property type="component" value="Unassembled WGS sequence"/>
</dbReference>
<dbReference type="PANTHER" id="PTHR20858:SF17">
    <property type="entry name" value="HYDROXYMETHYLPYRIMIDINE_PHOSPHOMETHYLPYRIMIDINE KINASE THI20-RELATED"/>
    <property type="match status" value="1"/>
</dbReference>
<evidence type="ECO:0000259" key="3">
    <source>
        <dbReference type="Pfam" id="PF08543"/>
    </source>
</evidence>
<name>A0A437L0E6_9FLAO</name>
<evidence type="ECO:0000256" key="2">
    <source>
        <dbReference type="ARBA" id="ARBA00012135"/>
    </source>
</evidence>
<dbReference type="InterPro" id="IPR013749">
    <property type="entry name" value="PM/HMP-P_kinase-1"/>
</dbReference>
<dbReference type="Gene3D" id="3.40.1190.20">
    <property type="match status" value="1"/>
</dbReference>